<sequence length="424" mass="45162">MHHAILYPPKYQHFRHNLAAQRPVSLPLPSTPPARRPCLSKPLSRRRPSALANAAAAGNSSQPQQPDPVQKRAEISANVERAAAMVGEIVNEVTREMFISEAVAYIQEDRSDQTELTAVRDAVARRLDFLDANFLTTLSGFIRACEQRGDAHLNRLLTAIREEVLRQVAGRMPSAAQVLDLALRHADKDERVGVLRAAAAADRAAVDGAAAAGSGVPAADLDTLAATASKFIDEMEEQPEIPDRRLLARLVLLREEVRLLREEARFNAGAEQPIEPVRSNVPQRCAAFLKELVAVSDPLRRVGLLAAAFERDWDGAAPKQKPQTAFHANQPDGVRPGRFLATLQSMVVQLQVVDEAAGAGTGRGGDGTAANSTGDKGGAGGNIANGGNAAVIARLEAIRSEAMAVLDRMHAAGGAGAGGEEEQT</sequence>
<dbReference type="PANTHER" id="PTHR37262:SF1">
    <property type="entry name" value="PROTEIN PEP-RELATED DEVELOPMENT ARRESTED 1, CHLOROPLASTIC"/>
    <property type="match status" value="1"/>
</dbReference>
<accession>A0A8J4BT50</accession>
<comment type="caution">
    <text evidence="2">The sequence shown here is derived from an EMBL/GenBank/DDBJ whole genome shotgun (WGS) entry which is preliminary data.</text>
</comment>
<evidence type="ECO:0000313" key="2">
    <source>
        <dbReference type="EMBL" id="GIL68488.1"/>
    </source>
</evidence>
<keyword evidence="3" id="KW-1185">Reference proteome</keyword>
<organism evidence="2 3">
    <name type="scientific">Volvox africanus</name>
    <dbReference type="NCBI Taxonomy" id="51714"/>
    <lineage>
        <taxon>Eukaryota</taxon>
        <taxon>Viridiplantae</taxon>
        <taxon>Chlorophyta</taxon>
        <taxon>core chlorophytes</taxon>
        <taxon>Chlorophyceae</taxon>
        <taxon>CS clade</taxon>
        <taxon>Chlamydomonadales</taxon>
        <taxon>Volvocaceae</taxon>
        <taxon>Volvox</taxon>
    </lineage>
</organism>
<feature type="region of interest" description="Disordered" evidence="1">
    <location>
        <begin position="23"/>
        <end position="72"/>
    </location>
</feature>
<dbReference type="Proteomes" id="UP000747399">
    <property type="component" value="Unassembled WGS sequence"/>
</dbReference>
<evidence type="ECO:0000256" key="1">
    <source>
        <dbReference type="SAM" id="MobiDB-lite"/>
    </source>
</evidence>
<proteinExistence type="predicted"/>
<dbReference type="AlphaFoldDB" id="A0A8J4BT50"/>
<dbReference type="GO" id="GO:0042644">
    <property type="term" value="C:chloroplast nucleoid"/>
    <property type="evidence" value="ECO:0007669"/>
    <property type="project" value="InterPro"/>
</dbReference>
<gene>
    <name evidence="2" type="ORF">Vafri_21758</name>
</gene>
<dbReference type="GO" id="GO:0006355">
    <property type="term" value="P:regulation of DNA-templated transcription"/>
    <property type="evidence" value="ECO:0007669"/>
    <property type="project" value="InterPro"/>
</dbReference>
<dbReference type="InterPro" id="IPR038961">
    <property type="entry name" value="PRDA1"/>
</dbReference>
<feature type="compositionally biased region" description="Low complexity" evidence="1">
    <location>
        <begin position="49"/>
        <end position="64"/>
    </location>
</feature>
<evidence type="ECO:0000313" key="3">
    <source>
        <dbReference type="Proteomes" id="UP000747399"/>
    </source>
</evidence>
<dbReference type="PANTHER" id="PTHR37262">
    <property type="entry name" value="PROTEIN PEP-RELATED DEVELOPMENT ARRESTED 1, CHLOROPLASTIC"/>
    <property type="match status" value="1"/>
</dbReference>
<protein>
    <submittedName>
        <fullName evidence="2">Uncharacterized protein</fullName>
    </submittedName>
</protein>
<feature type="region of interest" description="Disordered" evidence="1">
    <location>
        <begin position="358"/>
        <end position="383"/>
    </location>
</feature>
<reference evidence="2" key="1">
    <citation type="journal article" date="2021" name="Proc. Natl. Acad. Sci. U.S.A.">
        <title>Three genomes in the algal genus Volvox reveal the fate of a haploid sex-determining region after a transition to homothallism.</title>
        <authorList>
            <person name="Yamamoto K."/>
            <person name="Hamaji T."/>
            <person name="Kawai-Toyooka H."/>
            <person name="Matsuzaki R."/>
            <person name="Takahashi F."/>
            <person name="Nishimura Y."/>
            <person name="Kawachi M."/>
            <person name="Noguchi H."/>
            <person name="Minakuchi Y."/>
            <person name="Umen J.G."/>
            <person name="Toyoda A."/>
            <person name="Nozaki H."/>
        </authorList>
    </citation>
    <scope>NUCLEOTIDE SEQUENCE</scope>
    <source>
        <strain evidence="2">NIES-3780</strain>
    </source>
</reference>
<dbReference type="EMBL" id="BNCO01000119">
    <property type="protein sequence ID" value="GIL68488.1"/>
    <property type="molecule type" value="Genomic_DNA"/>
</dbReference>
<name>A0A8J4BT50_9CHLO</name>